<keyword evidence="1" id="KW-0812">Transmembrane</keyword>
<organism evidence="2 3">
    <name type="scientific">Rhizobium subbaraonis</name>
    <dbReference type="NCBI Taxonomy" id="908946"/>
    <lineage>
        <taxon>Bacteria</taxon>
        <taxon>Pseudomonadati</taxon>
        <taxon>Pseudomonadota</taxon>
        <taxon>Alphaproteobacteria</taxon>
        <taxon>Hyphomicrobiales</taxon>
        <taxon>Rhizobiaceae</taxon>
        <taxon>Rhizobium/Agrobacterium group</taxon>
        <taxon>Rhizobium</taxon>
    </lineage>
</organism>
<gene>
    <name evidence="2" type="ORF">SAMN05892877_113211</name>
</gene>
<evidence type="ECO:0000256" key="1">
    <source>
        <dbReference type="SAM" id="Phobius"/>
    </source>
</evidence>
<keyword evidence="3" id="KW-1185">Reference proteome</keyword>
<dbReference type="RefSeq" id="WP_097141717.1">
    <property type="nucleotide sequence ID" value="NZ_OBQD01000013.1"/>
</dbReference>
<sequence>MSDQPGNNAAHENNRNANMASVAHHSGVVVYFSSAFVTLVGFFSTGAFTVGLTILATDSGRKLIAGTTHLWIAIYFWSAP</sequence>
<dbReference type="Proteomes" id="UP000219167">
    <property type="component" value="Unassembled WGS sequence"/>
</dbReference>
<dbReference type="AlphaFoldDB" id="A0A285UUK4"/>
<proteinExistence type="predicted"/>
<protein>
    <submittedName>
        <fullName evidence="2">Uncharacterized protein</fullName>
    </submittedName>
</protein>
<accession>A0A285UUK4</accession>
<evidence type="ECO:0000313" key="2">
    <source>
        <dbReference type="EMBL" id="SOC45048.1"/>
    </source>
</evidence>
<feature type="transmembrane region" description="Helical" evidence="1">
    <location>
        <begin position="28"/>
        <end position="56"/>
    </location>
</feature>
<dbReference type="EMBL" id="OBQD01000013">
    <property type="protein sequence ID" value="SOC45048.1"/>
    <property type="molecule type" value="Genomic_DNA"/>
</dbReference>
<keyword evidence="1" id="KW-1133">Transmembrane helix</keyword>
<name>A0A285UUK4_9HYPH</name>
<reference evidence="2 3" key="1">
    <citation type="submission" date="2017-08" db="EMBL/GenBank/DDBJ databases">
        <authorList>
            <person name="de Groot N.N."/>
        </authorList>
    </citation>
    <scope>NUCLEOTIDE SEQUENCE [LARGE SCALE GENOMIC DNA]</scope>
    <source>
        <strain evidence="2 3">JC85</strain>
    </source>
</reference>
<keyword evidence="1" id="KW-0472">Membrane</keyword>
<evidence type="ECO:0000313" key="3">
    <source>
        <dbReference type="Proteomes" id="UP000219167"/>
    </source>
</evidence>